<sequence length="246" mass="28076">MKYIITFLITVSFATMAQEPELEGYTSVYANYTFCKLNDGATFDDVRPFVGKYVENANSFENEVDLAVLFPLYASDPDHDFFFVAHADSREEMGAFNDKMFQIFAQSEDNAMPPMDCDVELEAFQRVGPSSSDAAPQGRTIVNYWPCKYTRGFDRRAMREARRQAALKHYAAGAEGGYRYIMTNSGTDREQDVDFWFSTSAPSEAARGKNIDLWWSEIRNSDEWAEVRKHASCQDSETYAAYPLKQ</sequence>
<reference evidence="2 3" key="1">
    <citation type="journal article" date="2012" name="ISME J.">
        <title>Genomic insights to SAR86, an abundant and uncultivated marine bacterial lineage.</title>
        <authorList>
            <person name="Dupont C.L."/>
            <person name="Rusch D.B."/>
            <person name="Yooseph S."/>
            <person name="Lombardo M.J."/>
            <person name="Richter R.A."/>
            <person name="Valas R."/>
            <person name="Novotny M."/>
            <person name="Yee-Greenbaum J."/>
            <person name="Selengut J.D."/>
            <person name="Haft D.H."/>
            <person name="Halpern A.L."/>
            <person name="Lasken R.S."/>
            <person name="Nealson K."/>
            <person name="Friedman R."/>
            <person name="Venter J.C."/>
        </authorList>
    </citation>
    <scope>NUCLEOTIDE SEQUENCE [LARGE SCALE GENOMIC DNA]</scope>
</reference>
<evidence type="ECO:0000256" key="1">
    <source>
        <dbReference type="SAM" id="SignalP"/>
    </source>
</evidence>
<name>J4KS76_9GAMM</name>
<organism evidence="2 3">
    <name type="scientific">SAR86 cluster bacterium SAR86A</name>
    <dbReference type="NCBI Taxonomy" id="1123866"/>
    <lineage>
        <taxon>Bacteria</taxon>
        <taxon>Pseudomonadati</taxon>
        <taxon>Pseudomonadota</taxon>
        <taxon>Gammaproteobacteria</taxon>
        <taxon>SAR86 cluster</taxon>
    </lineage>
</organism>
<feature type="chain" id="PRO_5003780319" evidence="1">
    <location>
        <begin position="18"/>
        <end position="246"/>
    </location>
</feature>
<evidence type="ECO:0000313" key="2">
    <source>
        <dbReference type="EMBL" id="EJP72219.1"/>
    </source>
</evidence>
<dbReference type="GO" id="GO:0004497">
    <property type="term" value="F:monooxygenase activity"/>
    <property type="evidence" value="ECO:0007669"/>
    <property type="project" value="UniProtKB-KW"/>
</dbReference>
<dbReference type="EMBL" id="JH611156">
    <property type="protein sequence ID" value="EJP72219.1"/>
    <property type="molecule type" value="Genomic_DNA"/>
</dbReference>
<dbReference type="AlphaFoldDB" id="J4KS76"/>
<dbReference type="HOGENOM" id="CLU_1128431_0_0_6"/>
<protein>
    <submittedName>
        <fullName evidence="2">Antibiotic biosynthesis monooxygenase</fullName>
    </submittedName>
</protein>
<proteinExistence type="predicted"/>
<keyword evidence="2" id="KW-0560">Oxidoreductase</keyword>
<feature type="signal peptide" evidence="1">
    <location>
        <begin position="1"/>
        <end position="17"/>
    </location>
</feature>
<gene>
    <name evidence="2" type="ORF">NT01SARS_0715</name>
</gene>
<keyword evidence="2" id="KW-0503">Monooxygenase</keyword>
<accession>J4KS76</accession>
<keyword evidence="1" id="KW-0732">Signal</keyword>
<dbReference type="Proteomes" id="UP000010305">
    <property type="component" value="Unassembled WGS sequence"/>
</dbReference>
<evidence type="ECO:0000313" key="3">
    <source>
        <dbReference type="Proteomes" id="UP000010305"/>
    </source>
</evidence>
<dbReference type="STRING" id="1123866.NT01SARS_0715"/>